<protein>
    <submittedName>
        <fullName evidence="1">Uncharacterized protein</fullName>
    </submittedName>
</protein>
<dbReference type="Proteomes" id="UP000644010">
    <property type="component" value="Unassembled WGS sequence"/>
</dbReference>
<name>A0ABR7EA55_9BACT</name>
<evidence type="ECO:0000313" key="2">
    <source>
        <dbReference type="Proteomes" id="UP000644010"/>
    </source>
</evidence>
<reference evidence="1 2" key="1">
    <citation type="submission" date="2020-08" db="EMBL/GenBank/DDBJ databases">
        <title>Genome public.</title>
        <authorList>
            <person name="Liu C."/>
            <person name="Sun Q."/>
        </authorList>
    </citation>
    <scope>NUCLEOTIDE SEQUENCE [LARGE SCALE GENOMIC DNA]</scope>
    <source>
        <strain evidence="1 2">BX2</strain>
    </source>
</reference>
<keyword evidence="2" id="KW-1185">Reference proteome</keyword>
<sequence length="77" mass="8230">MDEEGEAVDAFLFLARGEGALQGAGGYTRREPDGEAQAGVRAGWAVDAGDVFLGACGEEEGEEEEYVLFHINCYTLL</sequence>
<dbReference type="EMBL" id="JACOOI010000082">
    <property type="protein sequence ID" value="MBC5646680.1"/>
    <property type="molecule type" value="Genomic_DNA"/>
</dbReference>
<gene>
    <name evidence="1" type="ORF">H8S77_27930</name>
</gene>
<proteinExistence type="predicted"/>
<evidence type="ECO:0000313" key="1">
    <source>
        <dbReference type="EMBL" id="MBC5646680.1"/>
    </source>
</evidence>
<organism evidence="1 2">
    <name type="scientific">Parabacteroides segnis</name>
    <dbReference type="NCBI Taxonomy" id="2763058"/>
    <lineage>
        <taxon>Bacteria</taxon>
        <taxon>Pseudomonadati</taxon>
        <taxon>Bacteroidota</taxon>
        <taxon>Bacteroidia</taxon>
        <taxon>Bacteroidales</taxon>
        <taxon>Tannerellaceae</taxon>
        <taxon>Parabacteroides</taxon>
    </lineage>
</organism>
<accession>A0ABR7EA55</accession>
<comment type="caution">
    <text evidence="1">The sequence shown here is derived from an EMBL/GenBank/DDBJ whole genome shotgun (WGS) entry which is preliminary data.</text>
</comment>
<dbReference type="RefSeq" id="WP_186962093.1">
    <property type="nucleotide sequence ID" value="NZ_JACOOI010000082.1"/>
</dbReference>